<accession>A0A060C0T4</accession>
<sequence length="107" mass="11853">APGTALELADVTERRPCRMTATSTSTIVPAELTARAAADPHRPAYHFTAPAGWLNDPNGLTQRGGEYHLFYQFNPYAPVHRRIHWGHAVSTDLVHWQDLPIALTPSE</sequence>
<evidence type="ECO:0000256" key="1">
    <source>
        <dbReference type="ARBA" id="ARBA00009902"/>
    </source>
</evidence>
<dbReference type="Pfam" id="PF00251">
    <property type="entry name" value="Glyco_hydro_32N"/>
    <property type="match status" value="1"/>
</dbReference>
<dbReference type="GO" id="GO:0005987">
    <property type="term" value="P:sucrose catabolic process"/>
    <property type="evidence" value="ECO:0007669"/>
    <property type="project" value="TreeGrafter"/>
</dbReference>
<comment type="similarity">
    <text evidence="1">Belongs to the glycosyl hydrolase 32 family.</text>
</comment>
<dbReference type="EMBL" id="KF121243">
    <property type="protein sequence ID" value="AIA88527.1"/>
    <property type="molecule type" value="Genomic_DNA"/>
</dbReference>
<dbReference type="PANTHER" id="PTHR42800">
    <property type="entry name" value="EXOINULINASE INUD (AFU_ORTHOLOGUE AFUA_5G00480)"/>
    <property type="match status" value="1"/>
</dbReference>
<dbReference type="SUPFAM" id="SSF75005">
    <property type="entry name" value="Arabinanase/levansucrase/invertase"/>
    <property type="match status" value="1"/>
</dbReference>
<keyword evidence="2" id="KW-0378">Hydrolase</keyword>
<dbReference type="AlphaFoldDB" id="A0A060C0T4"/>
<dbReference type="GO" id="GO:0005737">
    <property type="term" value="C:cytoplasm"/>
    <property type="evidence" value="ECO:0007669"/>
    <property type="project" value="TreeGrafter"/>
</dbReference>
<feature type="non-terminal residue" evidence="5">
    <location>
        <position position="1"/>
    </location>
</feature>
<organism evidence="5">
    <name type="scientific">uncultured Haloterrigena sp</name>
    <dbReference type="NCBI Taxonomy" id="1432427"/>
    <lineage>
        <taxon>Archaea</taxon>
        <taxon>Methanobacteriati</taxon>
        <taxon>Methanobacteriota</taxon>
        <taxon>Stenosarchaea group</taxon>
        <taxon>Halobacteria</taxon>
        <taxon>Halobacteriales</taxon>
        <taxon>Natrialbaceae</taxon>
        <taxon>Haloterrigena</taxon>
        <taxon>environmental samples</taxon>
    </lineage>
</organism>
<proteinExistence type="inferred from homology"/>
<evidence type="ECO:0000256" key="3">
    <source>
        <dbReference type="ARBA" id="ARBA00023295"/>
    </source>
</evidence>
<dbReference type="InterPro" id="IPR023296">
    <property type="entry name" value="Glyco_hydro_beta-prop_sf"/>
</dbReference>
<evidence type="ECO:0000313" key="5">
    <source>
        <dbReference type="EMBL" id="AIA88527.1"/>
    </source>
</evidence>
<reference evidence="5" key="1">
    <citation type="journal article" date="2013" name="Environ. Microbiol.">
        <title>Seasonally variable intestinal metagenomes of the red palm weevil (Rhynchophorus ferrugineus).</title>
        <authorList>
            <person name="Jia S."/>
            <person name="Zhang X."/>
            <person name="Zhang G."/>
            <person name="Yin A."/>
            <person name="Zhang S."/>
            <person name="Li F."/>
            <person name="Wang L."/>
            <person name="Zhao D."/>
            <person name="Yun Q."/>
            <person name="Tala"/>
            <person name="Wang J."/>
            <person name="Sun G."/>
            <person name="Baabdullah M."/>
            <person name="Yu X."/>
            <person name="Hu S."/>
            <person name="Al-Mssallem I.S."/>
            <person name="Yu J."/>
        </authorList>
    </citation>
    <scope>NUCLEOTIDE SEQUENCE</scope>
</reference>
<protein>
    <submittedName>
        <fullName evidence="5">Glyco_hydro_32N</fullName>
    </submittedName>
</protein>
<dbReference type="PANTHER" id="PTHR42800:SF1">
    <property type="entry name" value="EXOINULINASE INUD (AFU_ORTHOLOGUE AFUA_5G00480)"/>
    <property type="match status" value="1"/>
</dbReference>
<evidence type="ECO:0000259" key="4">
    <source>
        <dbReference type="Pfam" id="PF00251"/>
    </source>
</evidence>
<dbReference type="Gene3D" id="2.115.10.20">
    <property type="entry name" value="Glycosyl hydrolase domain, family 43"/>
    <property type="match status" value="1"/>
</dbReference>
<keyword evidence="3" id="KW-0326">Glycosidase</keyword>
<dbReference type="InterPro" id="IPR013148">
    <property type="entry name" value="Glyco_hydro_32_N"/>
</dbReference>
<dbReference type="GO" id="GO:0004575">
    <property type="term" value="F:sucrose alpha-glucosidase activity"/>
    <property type="evidence" value="ECO:0007669"/>
    <property type="project" value="TreeGrafter"/>
</dbReference>
<evidence type="ECO:0000256" key="2">
    <source>
        <dbReference type="ARBA" id="ARBA00022801"/>
    </source>
</evidence>
<feature type="domain" description="Glycosyl hydrolase family 32 N-terminal" evidence="4">
    <location>
        <begin position="46"/>
        <end position="107"/>
    </location>
</feature>
<feature type="non-terminal residue" evidence="5">
    <location>
        <position position="107"/>
    </location>
</feature>
<name>A0A060C0T4_9EURY</name>